<comment type="function">
    <text evidence="12">Catalyzes the condensation of para-aminobenzoate (pABA) with 6-hydroxymethyl-7,8-dihydropterin diphosphate (DHPt-PP) to form 7,8-dihydropteroate (H2Pte), the immediate precursor of folate derivatives.</text>
</comment>
<dbReference type="GO" id="GO:0046656">
    <property type="term" value="P:folic acid biosynthetic process"/>
    <property type="evidence" value="ECO:0007669"/>
    <property type="project" value="UniProtKB-KW"/>
</dbReference>
<accession>A0A3S4D1C9</accession>
<dbReference type="GO" id="GO:0004156">
    <property type="term" value="F:dihydropteroate synthase activity"/>
    <property type="evidence" value="ECO:0007669"/>
    <property type="project" value="UniProtKB-EC"/>
</dbReference>
<dbReference type="InterPro" id="IPR000489">
    <property type="entry name" value="Pterin-binding_dom"/>
</dbReference>
<dbReference type="GO" id="GO:0046872">
    <property type="term" value="F:metal ion binding"/>
    <property type="evidence" value="ECO:0007669"/>
    <property type="project" value="UniProtKB-KW"/>
</dbReference>
<comment type="similarity">
    <text evidence="4 12">Belongs to the DHPS family.</text>
</comment>
<dbReference type="PROSITE" id="PS00793">
    <property type="entry name" value="DHPS_2"/>
    <property type="match status" value="1"/>
</dbReference>
<evidence type="ECO:0000256" key="5">
    <source>
        <dbReference type="ARBA" id="ARBA00012458"/>
    </source>
</evidence>
<comment type="pathway">
    <text evidence="3 12">Cofactor biosynthesis; tetrahydrofolate biosynthesis; 7,8-dihydrofolate from 2-amino-4-hydroxy-6-hydroxymethyl-7,8-dihydropteridine diphosphate and 4-aminobenzoate: step 1/2.</text>
</comment>
<organism evidence="14 15">
    <name type="scientific">Paracoccus haematequi</name>
    <dbReference type="NCBI Taxonomy" id="2491866"/>
    <lineage>
        <taxon>Bacteria</taxon>
        <taxon>Pseudomonadati</taxon>
        <taxon>Pseudomonadota</taxon>
        <taxon>Alphaproteobacteria</taxon>
        <taxon>Rhodobacterales</taxon>
        <taxon>Paracoccaceae</taxon>
        <taxon>Paracoccus</taxon>
    </lineage>
</organism>
<feature type="domain" description="Pterin-binding" evidence="13">
    <location>
        <begin position="65"/>
        <end position="312"/>
    </location>
</feature>
<evidence type="ECO:0000256" key="1">
    <source>
        <dbReference type="ARBA" id="ARBA00000012"/>
    </source>
</evidence>
<name>A0A3S4D1C9_9RHOB</name>
<dbReference type="PANTHER" id="PTHR20941:SF1">
    <property type="entry name" value="FOLIC ACID SYNTHESIS PROTEIN FOL1"/>
    <property type="match status" value="1"/>
</dbReference>
<comment type="cofactor">
    <cofactor evidence="2 12">
        <name>Mg(2+)</name>
        <dbReference type="ChEBI" id="CHEBI:18420"/>
    </cofactor>
</comment>
<evidence type="ECO:0000313" key="14">
    <source>
        <dbReference type="EMBL" id="VDS10237.1"/>
    </source>
</evidence>
<evidence type="ECO:0000256" key="7">
    <source>
        <dbReference type="ARBA" id="ARBA00022679"/>
    </source>
</evidence>
<dbReference type="OrthoDB" id="9811744at2"/>
<dbReference type="Gene3D" id="3.20.20.20">
    <property type="entry name" value="Dihydropteroate synthase-like"/>
    <property type="match status" value="1"/>
</dbReference>
<reference evidence="14 15" key="1">
    <citation type="submission" date="2018-12" db="EMBL/GenBank/DDBJ databases">
        <authorList>
            <person name="Criscuolo A."/>
        </authorList>
    </citation>
    <scope>NUCLEOTIDE SEQUENCE [LARGE SCALE GENOMIC DNA]</scope>
    <source>
        <strain evidence="14">ACIP1116241</strain>
    </source>
</reference>
<proteinExistence type="inferred from homology"/>
<dbReference type="PANTHER" id="PTHR20941">
    <property type="entry name" value="FOLATE SYNTHESIS PROTEINS"/>
    <property type="match status" value="1"/>
</dbReference>
<dbReference type="InterPro" id="IPR045031">
    <property type="entry name" value="DHP_synth-like"/>
</dbReference>
<evidence type="ECO:0000256" key="9">
    <source>
        <dbReference type="ARBA" id="ARBA00022842"/>
    </source>
</evidence>
<protein>
    <recommendedName>
        <fullName evidence="6 12">Dihydropteroate synthase</fullName>
        <shortName evidence="12">DHPS</shortName>
        <ecNumber evidence="5 12">2.5.1.15</ecNumber>
    </recommendedName>
    <alternativeName>
        <fullName evidence="11 12">Dihydropteroate pyrophosphorylase</fullName>
    </alternativeName>
</protein>
<dbReference type="EC" id="2.5.1.15" evidence="5 12"/>
<comment type="catalytic activity">
    <reaction evidence="1">
        <text>(7,8-dihydropterin-6-yl)methyl diphosphate + 4-aminobenzoate = 7,8-dihydropteroate + diphosphate</text>
        <dbReference type="Rhea" id="RHEA:19949"/>
        <dbReference type="ChEBI" id="CHEBI:17836"/>
        <dbReference type="ChEBI" id="CHEBI:17839"/>
        <dbReference type="ChEBI" id="CHEBI:33019"/>
        <dbReference type="ChEBI" id="CHEBI:72950"/>
        <dbReference type="EC" id="2.5.1.15"/>
    </reaction>
</comment>
<evidence type="ECO:0000256" key="4">
    <source>
        <dbReference type="ARBA" id="ARBA00009503"/>
    </source>
</evidence>
<evidence type="ECO:0000256" key="6">
    <source>
        <dbReference type="ARBA" id="ARBA00016919"/>
    </source>
</evidence>
<keyword evidence="15" id="KW-1185">Reference proteome</keyword>
<keyword evidence="9 12" id="KW-0460">Magnesium</keyword>
<dbReference type="AlphaFoldDB" id="A0A3S4D1C9"/>
<evidence type="ECO:0000256" key="10">
    <source>
        <dbReference type="ARBA" id="ARBA00022909"/>
    </source>
</evidence>
<keyword evidence="10 12" id="KW-0289">Folate biosynthesis</keyword>
<evidence type="ECO:0000256" key="3">
    <source>
        <dbReference type="ARBA" id="ARBA00004763"/>
    </source>
</evidence>
<dbReference type="UniPathway" id="UPA00077">
    <property type="reaction ID" value="UER00156"/>
</dbReference>
<dbReference type="EMBL" id="UZWE01000057">
    <property type="protein sequence ID" value="VDS10237.1"/>
    <property type="molecule type" value="Genomic_DNA"/>
</dbReference>
<sequence length="323" mass="34375">MNVYARPIPLPHGRYPLAGGWTRFSQVEILERGKPPRISDDIPPDLLDRLTARRPAVAGLPLDRPRVMGIVNATPDSFSDGGRYDAASHGADLIRDGADILDIGGESTRPGAAEVPATEETARIVPAIQALAHIPVSVDTRKAAVARAALKAGAAMVNDVSGFDFDPALAQVVADARVPVCLMHAQGLPATMQDDPRYDDVLLDVYDALEARIRRAEAAGIPRARIVVDPGIGFGKTQAHNLAILRRISLYHGLGCAILLGVSRKRFIGTIGGADDPADRSPGTLALTLAAVAQGVQIHRVHDVRGLIQGLRLWQAVNNEKAD</sequence>
<dbReference type="FunFam" id="3.20.20.20:FF:000006">
    <property type="entry name" value="Dihydropteroate synthase"/>
    <property type="match status" value="1"/>
</dbReference>
<keyword evidence="8 12" id="KW-0479">Metal-binding</keyword>
<dbReference type="Proteomes" id="UP000270743">
    <property type="component" value="Unassembled WGS sequence"/>
</dbReference>
<evidence type="ECO:0000256" key="8">
    <source>
        <dbReference type="ARBA" id="ARBA00022723"/>
    </source>
</evidence>
<evidence type="ECO:0000256" key="12">
    <source>
        <dbReference type="RuleBase" id="RU361205"/>
    </source>
</evidence>
<evidence type="ECO:0000313" key="15">
    <source>
        <dbReference type="Proteomes" id="UP000270743"/>
    </source>
</evidence>
<dbReference type="InterPro" id="IPR011005">
    <property type="entry name" value="Dihydropteroate_synth-like_sf"/>
</dbReference>
<dbReference type="Pfam" id="PF00809">
    <property type="entry name" value="Pterin_bind"/>
    <property type="match status" value="1"/>
</dbReference>
<dbReference type="PROSITE" id="PS00792">
    <property type="entry name" value="DHPS_1"/>
    <property type="match status" value="1"/>
</dbReference>
<dbReference type="GO" id="GO:0005829">
    <property type="term" value="C:cytosol"/>
    <property type="evidence" value="ECO:0007669"/>
    <property type="project" value="TreeGrafter"/>
</dbReference>
<dbReference type="SUPFAM" id="SSF51717">
    <property type="entry name" value="Dihydropteroate synthetase-like"/>
    <property type="match status" value="1"/>
</dbReference>
<dbReference type="NCBIfam" id="TIGR01496">
    <property type="entry name" value="DHPS"/>
    <property type="match status" value="1"/>
</dbReference>
<dbReference type="PROSITE" id="PS50972">
    <property type="entry name" value="PTERIN_BINDING"/>
    <property type="match status" value="1"/>
</dbReference>
<evidence type="ECO:0000256" key="2">
    <source>
        <dbReference type="ARBA" id="ARBA00001946"/>
    </source>
</evidence>
<gene>
    <name evidence="14" type="primary">folP</name>
    <name evidence="14" type="ORF">PARHAE_03451</name>
</gene>
<dbReference type="InterPro" id="IPR006390">
    <property type="entry name" value="DHP_synth_dom"/>
</dbReference>
<evidence type="ECO:0000259" key="13">
    <source>
        <dbReference type="PROSITE" id="PS50972"/>
    </source>
</evidence>
<dbReference type="CDD" id="cd00739">
    <property type="entry name" value="DHPS"/>
    <property type="match status" value="1"/>
</dbReference>
<dbReference type="GO" id="GO:0046654">
    <property type="term" value="P:tetrahydrofolate biosynthetic process"/>
    <property type="evidence" value="ECO:0007669"/>
    <property type="project" value="UniProtKB-UniPathway"/>
</dbReference>
<dbReference type="RefSeq" id="WP_126155832.1">
    <property type="nucleotide sequence ID" value="NZ_UZWE01000057.1"/>
</dbReference>
<keyword evidence="7 12" id="KW-0808">Transferase</keyword>
<evidence type="ECO:0000256" key="11">
    <source>
        <dbReference type="ARBA" id="ARBA00030193"/>
    </source>
</evidence>